<gene>
    <name evidence="1" type="ORF">GCM10011503_04230</name>
</gene>
<protein>
    <recommendedName>
        <fullName evidence="3">DUF3089 domain-containing protein</fullName>
    </recommendedName>
</protein>
<keyword evidence="2" id="KW-1185">Reference proteome</keyword>
<evidence type="ECO:0000313" key="1">
    <source>
        <dbReference type="EMBL" id="GGB58976.1"/>
    </source>
</evidence>
<dbReference type="RefSeq" id="WP_084393818.1">
    <property type="nucleotide sequence ID" value="NZ_BMKF01000001.1"/>
</dbReference>
<sequence>MRRGLIAILVVLVGWFVFKDLIYTSFIGRSDTIPPAPDFFYDDVWLERPSEDTDGGWVTPWGVDLFVVAPPSFHPAPAGLVAADAPDIHDSFKSFLSETGLQHSDLSLYAPSFRSPSPALTGKPRIEAINTSKTDIQDGFTRYLTVDNRDRGVVILIAPGAEEFVPAVVAALPSDDIFRERFGGIIVPASSAIESLDESVGACSNAFEACVLKVELGSEPSRKRWILPSLPHPKRTFIAGDSFIPALESRAAVLSEWLDANAVKPAEPFDSWAADEVVDVAPIRRPNQDEDISGDRGN</sequence>
<dbReference type="Proteomes" id="UP000628854">
    <property type="component" value="Unassembled WGS sequence"/>
</dbReference>
<dbReference type="EMBL" id="BMKF01000001">
    <property type="protein sequence ID" value="GGB58976.1"/>
    <property type="molecule type" value="Genomic_DNA"/>
</dbReference>
<comment type="caution">
    <text evidence="1">The sequence shown here is derived from an EMBL/GenBank/DDBJ whole genome shotgun (WGS) entry which is preliminary data.</text>
</comment>
<accession>A0ABQ1J387</accession>
<evidence type="ECO:0008006" key="3">
    <source>
        <dbReference type="Google" id="ProtNLM"/>
    </source>
</evidence>
<organism evidence="1 2">
    <name type="scientific">Henriciella pelagia</name>
    <dbReference type="NCBI Taxonomy" id="1977912"/>
    <lineage>
        <taxon>Bacteria</taxon>
        <taxon>Pseudomonadati</taxon>
        <taxon>Pseudomonadota</taxon>
        <taxon>Alphaproteobacteria</taxon>
        <taxon>Hyphomonadales</taxon>
        <taxon>Hyphomonadaceae</taxon>
        <taxon>Henriciella</taxon>
    </lineage>
</organism>
<proteinExistence type="predicted"/>
<reference evidence="2" key="1">
    <citation type="journal article" date="2019" name="Int. J. Syst. Evol. Microbiol.">
        <title>The Global Catalogue of Microorganisms (GCM) 10K type strain sequencing project: providing services to taxonomists for standard genome sequencing and annotation.</title>
        <authorList>
            <consortium name="The Broad Institute Genomics Platform"/>
            <consortium name="The Broad Institute Genome Sequencing Center for Infectious Disease"/>
            <person name="Wu L."/>
            <person name="Ma J."/>
        </authorList>
    </citation>
    <scope>NUCLEOTIDE SEQUENCE [LARGE SCALE GENOMIC DNA]</scope>
    <source>
        <strain evidence="2">CGMCC 1.15928</strain>
    </source>
</reference>
<name>A0ABQ1J387_9PROT</name>
<evidence type="ECO:0000313" key="2">
    <source>
        <dbReference type="Proteomes" id="UP000628854"/>
    </source>
</evidence>